<evidence type="ECO:0000313" key="1">
    <source>
        <dbReference type="EMBL" id="MEY8442911.1"/>
    </source>
</evidence>
<keyword evidence="2" id="KW-1185">Reference proteome</keyword>
<comment type="caution">
    <text evidence="1">The sequence shown here is derived from an EMBL/GenBank/DDBJ whole genome shotgun (WGS) entry which is preliminary data.</text>
</comment>
<dbReference type="EMBL" id="JBCLSH010000002">
    <property type="protein sequence ID" value="MEY8442911.1"/>
    <property type="molecule type" value="Genomic_DNA"/>
</dbReference>
<dbReference type="Proteomes" id="UP001565283">
    <property type="component" value="Unassembled WGS sequence"/>
</dbReference>
<accession>A0ABV4D032</accession>
<protein>
    <submittedName>
        <fullName evidence="1">Uncharacterized protein</fullName>
    </submittedName>
</protein>
<proteinExistence type="predicted"/>
<sequence>MAPGTIFTMAGEQYRYLENQGGGNHMIIWNSRRDSSFNNQENRNNQWFDSLDSTVKAMVQPVAYSFVTEETGFETVILDSGRFMPTNLHDFPEVATDETRVVLGGTPRAFSLSLADVARLSGPGRAFPSSLERLTREGMDNNGWWLRTPATDIHGWHISANNGGLFDGGARESLWGARGIRPAIIINQ</sequence>
<feature type="non-terminal residue" evidence="1">
    <location>
        <position position="1"/>
    </location>
</feature>
<organism evidence="1 2">
    <name type="scientific">Lactococcus ileimucosae</name>
    <dbReference type="NCBI Taxonomy" id="2941329"/>
    <lineage>
        <taxon>Bacteria</taxon>
        <taxon>Bacillati</taxon>
        <taxon>Bacillota</taxon>
        <taxon>Bacilli</taxon>
        <taxon>Lactobacillales</taxon>
        <taxon>Streptococcaceae</taxon>
        <taxon>Lactococcus</taxon>
    </lineage>
</organism>
<name>A0ABV4D032_9LACT</name>
<evidence type="ECO:0000313" key="2">
    <source>
        <dbReference type="Proteomes" id="UP001565283"/>
    </source>
</evidence>
<gene>
    <name evidence="1" type="ORF">AALA52_01315</name>
</gene>
<reference evidence="1 2" key="1">
    <citation type="submission" date="2024-03" db="EMBL/GenBank/DDBJ databases">
        <title>Mouse gut bacterial collection (mGBC) of GemPharmatech.</title>
        <authorList>
            <person name="He Y."/>
            <person name="Dong L."/>
            <person name="Wu D."/>
            <person name="Gao X."/>
            <person name="Lin Z."/>
        </authorList>
    </citation>
    <scope>NUCLEOTIDE SEQUENCE [LARGE SCALE GENOMIC DNA]</scope>
    <source>
        <strain evidence="1 2">61-15</strain>
    </source>
</reference>